<feature type="transmembrane region" description="Helical" evidence="7">
    <location>
        <begin position="12"/>
        <end position="36"/>
    </location>
</feature>
<keyword evidence="6 7" id="KW-0472">Membrane</keyword>
<dbReference type="RefSeq" id="WP_127736672.1">
    <property type="nucleotide sequence ID" value="NZ_RZTZ01000001.1"/>
</dbReference>
<dbReference type="CDD" id="cd17329">
    <property type="entry name" value="MFS_MdtH_MDR_like"/>
    <property type="match status" value="1"/>
</dbReference>
<evidence type="ECO:0000259" key="8">
    <source>
        <dbReference type="PROSITE" id="PS50850"/>
    </source>
</evidence>
<keyword evidence="3" id="KW-1003">Cell membrane</keyword>
<feature type="transmembrane region" description="Helical" evidence="7">
    <location>
        <begin position="101"/>
        <end position="118"/>
    </location>
</feature>
<dbReference type="EMBL" id="RZTZ01000001">
    <property type="protein sequence ID" value="RVT67820.1"/>
    <property type="molecule type" value="Genomic_DNA"/>
</dbReference>
<dbReference type="PANTHER" id="PTHR23517">
    <property type="entry name" value="RESISTANCE PROTEIN MDTM, PUTATIVE-RELATED-RELATED"/>
    <property type="match status" value="1"/>
</dbReference>
<dbReference type="InterPro" id="IPR020846">
    <property type="entry name" value="MFS_dom"/>
</dbReference>
<gene>
    <name evidence="9" type="ORF">EM808_02325</name>
</gene>
<evidence type="ECO:0000256" key="5">
    <source>
        <dbReference type="ARBA" id="ARBA00022989"/>
    </source>
</evidence>
<evidence type="ECO:0000256" key="2">
    <source>
        <dbReference type="ARBA" id="ARBA00022448"/>
    </source>
</evidence>
<keyword evidence="5 7" id="KW-1133">Transmembrane helix</keyword>
<dbReference type="GO" id="GO:0022857">
    <property type="term" value="F:transmembrane transporter activity"/>
    <property type="evidence" value="ECO:0007669"/>
    <property type="project" value="InterPro"/>
</dbReference>
<keyword evidence="10" id="KW-1185">Reference proteome</keyword>
<evidence type="ECO:0000256" key="3">
    <source>
        <dbReference type="ARBA" id="ARBA00022475"/>
    </source>
</evidence>
<keyword evidence="2" id="KW-0813">Transport</keyword>
<dbReference type="PANTHER" id="PTHR23517:SF3">
    <property type="entry name" value="INTEGRAL MEMBRANE TRANSPORT PROTEIN"/>
    <property type="match status" value="1"/>
</dbReference>
<feature type="transmembrane region" description="Helical" evidence="7">
    <location>
        <begin position="74"/>
        <end position="95"/>
    </location>
</feature>
<comment type="caution">
    <text evidence="9">The sequence shown here is derived from an EMBL/GenBank/DDBJ whole genome shotgun (WGS) entry which is preliminary data.</text>
</comment>
<feature type="transmembrane region" description="Helical" evidence="7">
    <location>
        <begin position="223"/>
        <end position="249"/>
    </location>
</feature>
<dbReference type="InterPro" id="IPR011701">
    <property type="entry name" value="MFS"/>
</dbReference>
<name>A0A3S2UZE0_9BACI</name>
<evidence type="ECO:0000256" key="4">
    <source>
        <dbReference type="ARBA" id="ARBA00022692"/>
    </source>
</evidence>
<dbReference type="AlphaFoldDB" id="A0A3S2UZE0"/>
<evidence type="ECO:0000256" key="6">
    <source>
        <dbReference type="ARBA" id="ARBA00023136"/>
    </source>
</evidence>
<feature type="transmembrane region" description="Helical" evidence="7">
    <location>
        <begin position="273"/>
        <end position="292"/>
    </location>
</feature>
<protein>
    <submittedName>
        <fullName evidence="9">MFS transporter</fullName>
    </submittedName>
</protein>
<evidence type="ECO:0000313" key="10">
    <source>
        <dbReference type="Proteomes" id="UP000288024"/>
    </source>
</evidence>
<dbReference type="SUPFAM" id="SSF103473">
    <property type="entry name" value="MFS general substrate transporter"/>
    <property type="match status" value="1"/>
</dbReference>
<feature type="transmembrane region" description="Helical" evidence="7">
    <location>
        <begin position="139"/>
        <end position="161"/>
    </location>
</feature>
<dbReference type="PROSITE" id="PS00216">
    <property type="entry name" value="SUGAR_TRANSPORT_1"/>
    <property type="match status" value="1"/>
</dbReference>
<proteinExistence type="predicted"/>
<organism evidence="9 10">
    <name type="scientific">Niallia taxi</name>
    <dbReference type="NCBI Taxonomy" id="2499688"/>
    <lineage>
        <taxon>Bacteria</taxon>
        <taxon>Bacillati</taxon>
        <taxon>Bacillota</taxon>
        <taxon>Bacilli</taxon>
        <taxon>Bacillales</taxon>
        <taxon>Bacillaceae</taxon>
        <taxon>Niallia</taxon>
    </lineage>
</organism>
<reference evidence="9 10" key="1">
    <citation type="submission" date="2019-01" db="EMBL/GenBank/DDBJ databases">
        <title>Bacillus sp. M5HDSG1-1, whole genome shotgun sequence.</title>
        <authorList>
            <person name="Tuo L."/>
        </authorList>
    </citation>
    <scope>NUCLEOTIDE SEQUENCE [LARGE SCALE GENOMIC DNA]</scope>
    <source>
        <strain evidence="9 10">M5HDSG1-1</strain>
    </source>
</reference>
<feature type="transmembrane region" description="Helical" evidence="7">
    <location>
        <begin position="387"/>
        <end position="408"/>
    </location>
</feature>
<dbReference type="InterPro" id="IPR005829">
    <property type="entry name" value="Sugar_transporter_CS"/>
</dbReference>
<comment type="subcellular location">
    <subcellularLocation>
        <location evidence="1">Cell membrane</location>
        <topology evidence="1">Multi-pass membrane protein</topology>
    </subcellularLocation>
</comment>
<evidence type="ECO:0000256" key="1">
    <source>
        <dbReference type="ARBA" id="ARBA00004651"/>
    </source>
</evidence>
<dbReference type="InterPro" id="IPR036259">
    <property type="entry name" value="MFS_trans_sf"/>
</dbReference>
<feature type="transmembrane region" description="Helical" evidence="7">
    <location>
        <begin position="42"/>
        <end position="62"/>
    </location>
</feature>
<evidence type="ECO:0000256" key="7">
    <source>
        <dbReference type="SAM" id="Phobius"/>
    </source>
</evidence>
<dbReference type="InterPro" id="IPR050171">
    <property type="entry name" value="MFS_Transporters"/>
</dbReference>
<dbReference type="GO" id="GO:0005886">
    <property type="term" value="C:plasma membrane"/>
    <property type="evidence" value="ECO:0007669"/>
    <property type="project" value="UniProtKB-SubCell"/>
</dbReference>
<sequence length="426" mass="48224">MRLRDWDRNLKVRLAGESVVNITFWMFFPFLSIYFTEAFGKSTAGMLLILSQVFSCAANLLGGYYADKYGRKKMMVLSAFVQGAAFTVFAVSSSSWFDSPLLGFVCFTVVSMFGAVYWPASQAMIADVVGEKDRSDVFAVFYTSTNIAVVIGPIIGGIFFAEYRFPLLLMAGVLNLVLGLVLQYMVKETAPVQRKEESIQNKNWFSVLGNQLKDYRVIMNDRVFLLFIIAGVLIGQTFMQLDLLFPVYINEVVTNQPLLRFGNWSYVVENTQAFGLVLAENGLLVAIFTIVVTRWMSKYKERNVFIISSFTYAVSVLLFSQTSWIWGLLFAMLVFTLAELMTAGIQQGFISELAPADKRGKYFAAASLRYTFSKVLAPVSIPMSVWFGYTWTFIIISLLACLSGILYYRMFHKFEKRKALETAPKW</sequence>
<dbReference type="Gene3D" id="1.20.1250.20">
    <property type="entry name" value="MFS general substrate transporter like domains"/>
    <property type="match status" value="1"/>
</dbReference>
<keyword evidence="4 7" id="KW-0812">Transmembrane</keyword>
<feature type="transmembrane region" description="Helical" evidence="7">
    <location>
        <begin position="167"/>
        <end position="186"/>
    </location>
</feature>
<evidence type="ECO:0000313" key="9">
    <source>
        <dbReference type="EMBL" id="RVT67820.1"/>
    </source>
</evidence>
<dbReference type="PROSITE" id="PS50850">
    <property type="entry name" value="MFS"/>
    <property type="match status" value="1"/>
</dbReference>
<feature type="domain" description="Major facilitator superfamily (MFS) profile" evidence="8">
    <location>
        <begin position="1"/>
        <end position="415"/>
    </location>
</feature>
<accession>A0A3S2UZE0</accession>
<dbReference type="Pfam" id="PF07690">
    <property type="entry name" value="MFS_1"/>
    <property type="match status" value="2"/>
</dbReference>
<dbReference type="Proteomes" id="UP000288024">
    <property type="component" value="Unassembled WGS sequence"/>
</dbReference>
<feature type="transmembrane region" description="Helical" evidence="7">
    <location>
        <begin position="304"/>
        <end position="320"/>
    </location>
</feature>